<organism evidence="1">
    <name type="scientific">Salmonella phage PMBT35</name>
    <dbReference type="NCBI Taxonomy" id="3137287"/>
    <lineage>
        <taxon>Viruses</taxon>
    </lineage>
</organism>
<accession>A0AAU8BV97</accession>
<evidence type="ECO:0000313" key="1">
    <source>
        <dbReference type="EMBL" id="XCD29894.1"/>
    </source>
</evidence>
<proteinExistence type="predicted"/>
<dbReference type="EMBL" id="PP554580">
    <property type="protein sequence ID" value="XCD29894.1"/>
    <property type="molecule type" value="Genomic_DNA"/>
</dbReference>
<name>A0AAU8BV97_9VIRU</name>
<protein>
    <recommendedName>
        <fullName evidence="2">Methyltransferase type 11</fullName>
    </recommendedName>
</protein>
<evidence type="ECO:0008006" key="2">
    <source>
        <dbReference type="Google" id="ProtNLM"/>
    </source>
</evidence>
<reference evidence="1" key="1">
    <citation type="submission" date="2024-03" db="EMBL/GenBank/DDBJ databases">
        <title>This phage originates from the Bacteriophage catalogue of the Bacteriophage Competence Centre, Department of Microbiology und Biotechnology, Max Rubner-Institut, Kiel, Germany.</title>
        <authorList>
            <person name="Sprotte S."/>
            <person name="Brinks E."/>
        </authorList>
    </citation>
    <scope>NUCLEOTIDE SEQUENCE</scope>
</reference>
<sequence>MKIKITKVDIINGDGSISLEQCGFKVGDVVEIDGHFSNGDFCALAIRNTEYIQIGDNVSVTMEECEVVE</sequence>